<gene>
    <name evidence="1" type="ORF">DCAF_LOCUS20400</name>
</gene>
<accession>A0AAV1SBC8</accession>
<dbReference type="PANTHER" id="PTHR34537">
    <property type="entry name" value="OS08G0459300 PROTEIN"/>
    <property type="match status" value="1"/>
</dbReference>
<reference evidence="1 2" key="1">
    <citation type="submission" date="2024-01" db="EMBL/GenBank/DDBJ databases">
        <authorList>
            <person name="Waweru B."/>
        </authorList>
    </citation>
    <scope>NUCLEOTIDE SEQUENCE [LARGE SCALE GENOMIC DNA]</scope>
</reference>
<name>A0AAV1SBC8_9ROSI</name>
<protein>
    <recommendedName>
        <fullName evidence="3">Ferredoxin-like protein</fullName>
    </recommendedName>
</protein>
<evidence type="ECO:0000313" key="1">
    <source>
        <dbReference type="EMBL" id="CAK7347712.1"/>
    </source>
</evidence>
<organism evidence="1 2">
    <name type="scientific">Dovyalis caffra</name>
    <dbReference type="NCBI Taxonomy" id="77055"/>
    <lineage>
        <taxon>Eukaryota</taxon>
        <taxon>Viridiplantae</taxon>
        <taxon>Streptophyta</taxon>
        <taxon>Embryophyta</taxon>
        <taxon>Tracheophyta</taxon>
        <taxon>Spermatophyta</taxon>
        <taxon>Magnoliopsida</taxon>
        <taxon>eudicotyledons</taxon>
        <taxon>Gunneridae</taxon>
        <taxon>Pentapetalae</taxon>
        <taxon>rosids</taxon>
        <taxon>fabids</taxon>
        <taxon>Malpighiales</taxon>
        <taxon>Salicaceae</taxon>
        <taxon>Flacourtieae</taxon>
        <taxon>Dovyalis</taxon>
    </lineage>
</organism>
<dbReference type="AlphaFoldDB" id="A0AAV1SBC8"/>
<proteinExistence type="predicted"/>
<evidence type="ECO:0008006" key="3">
    <source>
        <dbReference type="Google" id="ProtNLM"/>
    </source>
</evidence>
<keyword evidence="2" id="KW-1185">Reference proteome</keyword>
<comment type="caution">
    <text evidence="1">The sequence shown here is derived from an EMBL/GenBank/DDBJ whole genome shotgun (WGS) entry which is preliminary data.</text>
</comment>
<dbReference type="EMBL" id="CAWUPB010001173">
    <property type="protein sequence ID" value="CAK7347712.1"/>
    <property type="molecule type" value="Genomic_DNA"/>
</dbReference>
<dbReference type="Proteomes" id="UP001314170">
    <property type="component" value="Unassembled WGS sequence"/>
</dbReference>
<evidence type="ECO:0000313" key="2">
    <source>
        <dbReference type="Proteomes" id="UP001314170"/>
    </source>
</evidence>
<dbReference type="PANTHER" id="PTHR34537:SF2">
    <property type="entry name" value="FERREDOXIN-LIKE PROTEIN"/>
    <property type="match status" value="1"/>
</dbReference>
<sequence>MALIKDKESARNRVSFLFPFSFSLPMMMAAKKHYCCCEWKWIVLCQLLLAVVVCSSHHGNIRLFFFKFLVHCYMFLISGNPANDLVDIINKNRTAQKLPQLNDNPGLGCMALQYVELCKGNCTSNGVVNCKPPEDDFTEVFGPNCGVELPTFGTITGHIVGCQSKYLEPLVAFSHVLVKDRKALSLLRNKSHTAVGVGLVGARKSSFFWCILFSDGQTNSTFALEDDGKGIKQKEGCFSGSTFPCSSGQRIPVFLNNVMALLLLNICLLQHLYQTWFVSM</sequence>